<sequence length="105" mass="11445">MEVEMGRRSSSAAALAGPLGHGHGCQHRRSPDAVSRIVCCGGVHCRMADRAATDRNCNQDRVDRDTGLIWDGKTAPVSTAHEGTLCLLRPDFRHRHGFGGRQGRR</sequence>
<feature type="compositionally biased region" description="Low complexity" evidence="1">
    <location>
        <begin position="8"/>
        <end position="18"/>
    </location>
</feature>
<protein>
    <submittedName>
        <fullName evidence="2">Uncharacterized protein</fullName>
    </submittedName>
</protein>
<keyword evidence="3" id="KW-1185">Reference proteome</keyword>
<evidence type="ECO:0000313" key="3">
    <source>
        <dbReference type="Proteomes" id="UP000244336"/>
    </source>
</evidence>
<proteinExistence type="predicted"/>
<dbReference type="AlphaFoldDB" id="A0A2T7E1N7"/>
<accession>A0A2T7E1N7</accession>
<feature type="region of interest" description="Disordered" evidence="1">
    <location>
        <begin position="1"/>
        <end position="29"/>
    </location>
</feature>
<evidence type="ECO:0000313" key="2">
    <source>
        <dbReference type="EMBL" id="PUZ61765.1"/>
    </source>
</evidence>
<gene>
    <name evidence="2" type="ORF">GQ55_4G303400</name>
</gene>
<reference evidence="2 3" key="1">
    <citation type="submission" date="2018-04" db="EMBL/GenBank/DDBJ databases">
        <title>WGS assembly of Panicum hallii var. hallii HAL2.</title>
        <authorList>
            <person name="Lovell J."/>
            <person name="Jenkins J."/>
            <person name="Lowry D."/>
            <person name="Mamidi S."/>
            <person name="Sreedasyam A."/>
            <person name="Weng X."/>
            <person name="Barry K."/>
            <person name="Bonette J."/>
            <person name="Campitelli B."/>
            <person name="Daum C."/>
            <person name="Gordon S."/>
            <person name="Gould B."/>
            <person name="Lipzen A."/>
            <person name="MacQueen A."/>
            <person name="Palacio-Mejia J."/>
            <person name="Plott C."/>
            <person name="Shakirov E."/>
            <person name="Shu S."/>
            <person name="Yoshinaga Y."/>
            <person name="Zane M."/>
            <person name="Rokhsar D."/>
            <person name="Grimwood J."/>
            <person name="Schmutz J."/>
            <person name="Juenger T."/>
        </authorList>
    </citation>
    <scope>NUCLEOTIDE SEQUENCE [LARGE SCALE GENOMIC DNA]</scope>
    <source>
        <strain evidence="3">cv. HAL2</strain>
    </source>
</reference>
<name>A0A2T7E1N7_9POAL</name>
<dbReference type="EMBL" id="CM009752">
    <property type="protein sequence ID" value="PUZ61765.1"/>
    <property type="molecule type" value="Genomic_DNA"/>
</dbReference>
<organism evidence="2 3">
    <name type="scientific">Panicum hallii var. hallii</name>
    <dbReference type="NCBI Taxonomy" id="1504633"/>
    <lineage>
        <taxon>Eukaryota</taxon>
        <taxon>Viridiplantae</taxon>
        <taxon>Streptophyta</taxon>
        <taxon>Embryophyta</taxon>
        <taxon>Tracheophyta</taxon>
        <taxon>Spermatophyta</taxon>
        <taxon>Magnoliopsida</taxon>
        <taxon>Liliopsida</taxon>
        <taxon>Poales</taxon>
        <taxon>Poaceae</taxon>
        <taxon>PACMAD clade</taxon>
        <taxon>Panicoideae</taxon>
        <taxon>Panicodae</taxon>
        <taxon>Paniceae</taxon>
        <taxon>Panicinae</taxon>
        <taxon>Panicum</taxon>
        <taxon>Panicum sect. Panicum</taxon>
    </lineage>
</organism>
<dbReference type="Proteomes" id="UP000244336">
    <property type="component" value="Chromosome 4"/>
</dbReference>
<evidence type="ECO:0000256" key="1">
    <source>
        <dbReference type="SAM" id="MobiDB-lite"/>
    </source>
</evidence>
<dbReference type="Gramene" id="PUZ61765">
    <property type="protein sequence ID" value="PUZ61765"/>
    <property type="gene ID" value="GQ55_4G303400"/>
</dbReference>